<dbReference type="PANTHER" id="PTHR13799:SF14">
    <property type="entry name" value="GTP CYCLOHYDROLASE 1 TYPE 2 HOMOLOG"/>
    <property type="match status" value="1"/>
</dbReference>
<keyword evidence="2 3" id="KW-0479">Metal-binding</keyword>
<name>A0A1H7IKR4_9EURY</name>
<dbReference type="EMBL" id="FOAK01000003">
    <property type="protein sequence ID" value="SEK62317.1"/>
    <property type="molecule type" value="Genomic_DNA"/>
</dbReference>
<accession>A0A1H7IKR4</accession>
<evidence type="ECO:0000313" key="5">
    <source>
        <dbReference type="Proteomes" id="UP000199506"/>
    </source>
</evidence>
<feature type="binding site" evidence="3">
    <location>
        <position position="80"/>
    </location>
    <ligand>
        <name>a divalent metal cation</name>
        <dbReference type="ChEBI" id="CHEBI:60240"/>
        <label>1</label>
    </ligand>
</feature>
<dbReference type="AlphaFoldDB" id="A0A1H7IKR4"/>
<feature type="binding site" evidence="3">
    <location>
        <position position="201"/>
    </location>
    <ligand>
        <name>a divalent metal cation</name>
        <dbReference type="ChEBI" id="CHEBI:60240"/>
        <label>1</label>
    </ligand>
</feature>
<dbReference type="RefSeq" id="WP_069575094.1">
    <property type="nucleotide sequence ID" value="NZ_FOAK01000003.1"/>
</dbReference>
<gene>
    <name evidence="4" type="ORF">SAMN05216439_1249</name>
</gene>
<feature type="binding site" evidence="3">
    <location>
        <position position="62"/>
    </location>
    <ligand>
        <name>a divalent metal cation</name>
        <dbReference type="ChEBI" id="CHEBI:60240"/>
        <label>1</label>
    </ligand>
</feature>
<dbReference type="Gene3D" id="3.40.1390.30">
    <property type="entry name" value="NIF3 (NGG1p interacting factor 3)-like"/>
    <property type="match status" value="3"/>
</dbReference>
<evidence type="ECO:0000256" key="3">
    <source>
        <dbReference type="PIRSR" id="PIRSR602678-1"/>
    </source>
</evidence>
<protein>
    <submittedName>
        <fullName evidence="4">Dinuclear metal center protein, YbgI/SA1388 family</fullName>
    </submittedName>
</protein>
<evidence type="ECO:0000313" key="4">
    <source>
        <dbReference type="EMBL" id="SEK62317.1"/>
    </source>
</evidence>
<feature type="binding site" evidence="3">
    <location>
        <position position="197"/>
    </location>
    <ligand>
        <name>a divalent metal cation</name>
        <dbReference type="ChEBI" id="CHEBI:60240"/>
        <label>1</label>
    </ligand>
</feature>
<dbReference type="InterPro" id="IPR002678">
    <property type="entry name" value="DUF34/NIF3"/>
</dbReference>
<evidence type="ECO:0000256" key="1">
    <source>
        <dbReference type="ARBA" id="ARBA00006964"/>
    </source>
</evidence>
<dbReference type="GO" id="GO:0046872">
    <property type="term" value="F:metal ion binding"/>
    <property type="evidence" value="ECO:0007669"/>
    <property type="project" value="UniProtKB-KW"/>
</dbReference>
<dbReference type="OrthoDB" id="85198at2157"/>
<sequence length="231" mass="26130">MKLKEIISFINERIPEDLALKHDNVGLNGEYDLNQEITSIKIFMDLLPDDDNGENTLIITHHPPLFIPKTPTYTIHSNWDVIKGGSNDILAKTLKLDVIDVLDEKTNIGRICKTDYSFNQLKKIILDKYENVRIVTQLNDDYILNKIGTISGFGLKNSKYVKLAKEKELDILISGDLTQETAILGKNLSITLIDLGHHESEVPGLYQLANLLKEININIEVIDKTPIKVIK</sequence>
<feature type="binding site" evidence="3">
    <location>
        <position position="61"/>
    </location>
    <ligand>
        <name>a divalent metal cation</name>
        <dbReference type="ChEBI" id="CHEBI:60240"/>
        <label>1</label>
    </ligand>
</feature>
<dbReference type="SUPFAM" id="SSF102705">
    <property type="entry name" value="NIF3 (NGG1p interacting factor 3)-like"/>
    <property type="match status" value="1"/>
</dbReference>
<dbReference type="PANTHER" id="PTHR13799">
    <property type="entry name" value="NGG1 INTERACTING FACTOR 3"/>
    <property type="match status" value="1"/>
</dbReference>
<comment type="similarity">
    <text evidence="1">Belongs to the GTP cyclohydrolase I type 2/NIF3 family.</text>
</comment>
<dbReference type="GO" id="GO:0005737">
    <property type="term" value="C:cytoplasm"/>
    <property type="evidence" value="ECO:0007669"/>
    <property type="project" value="TreeGrafter"/>
</dbReference>
<dbReference type="Proteomes" id="UP000199506">
    <property type="component" value="Unassembled WGS sequence"/>
</dbReference>
<organism evidence="4 5">
    <name type="scientific">Methanobrevibacter gottschalkii</name>
    <dbReference type="NCBI Taxonomy" id="190974"/>
    <lineage>
        <taxon>Archaea</taxon>
        <taxon>Methanobacteriati</taxon>
        <taxon>Methanobacteriota</taxon>
        <taxon>Methanomada group</taxon>
        <taxon>Methanobacteria</taxon>
        <taxon>Methanobacteriales</taxon>
        <taxon>Methanobacteriaceae</taxon>
        <taxon>Methanobrevibacter</taxon>
    </lineage>
</organism>
<evidence type="ECO:0000256" key="2">
    <source>
        <dbReference type="ARBA" id="ARBA00022723"/>
    </source>
</evidence>
<reference evidence="4 5" key="1">
    <citation type="submission" date="2016-10" db="EMBL/GenBank/DDBJ databases">
        <authorList>
            <person name="de Groot N.N."/>
        </authorList>
    </citation>
    <scope>NUCLEOTIDE SEQUENCE [LARGE SCALE GENOMIC DNA]</scope>
    <source>
        <strain evidence="4 5">DSM 11978</strain>
    </source>
</reference>
<proteinExistence type="inferred from homology"/>
<dbReference type="Pfam" id="PF01784">
    <property type="entry name" value="DUF34_NIF3"/>
    <property type="match status" value="1"/>
</dbReference>
<dbReference type="InterPro" id="IPR036069">
    <property type="entry name" value="DUF34/NIF3_sf"/>
</dbReference>
<dbReference type="STRING" id="190974.SAMN05216439_1249"/>